<keyword evidence="4" id="KW-1003">Cell membrane</keyword>
<dbReference type="EMBL" id="JAANCM010000007">
    <property type="protein sequence ID" value="NHT77139.1"/>
    <property type="molecule type" value="Genomic_DNA"/>
</dbReference>
<dbReference type="InterPro" id="IPR037294">
    <property type="entry name" value="ABC_BtuC-like"/>
</dbReference>
<evidence type="ECO:0000313" key="10">
    <source>
        <dbReference type="Proteomes" id="UP001155840"/>
    </source>
</evidence>
<feature type="transmembrane region" description="Helical" evidence="8">
    <location>
        <begin position="382"/>
        <end position="400"/>
    </location>
</feature>
<keyword evidence="7 8" id="KW-0472">Membrane</keyword>
<evidence type="ECO:0000256" key="8">
    <source>
        <dbReference type="SAM" id="Phobius"/>
    </source>
</evidence>
<keyword evidence="3" id="KW-0813">Transport</keyword>
<feature type="transmembrane region" description="Helical" evidence="8">
    <location>
        <begin position="469"/>
        <end position="489"/>
    </location>
</feature>
<sequence length="648" mass="67481">MLLPCILFGLGLLLFVVYISVTGQAGASRLFEAPATELKTVQLLYGTLPRFVVALVAGALLGLSTTLMQQGLGNPLAEPGTIGLLSSSRLAVACTLIFLPGFTGSVAVPVLGGSLLALVIVLGLSMRWGLSPLFLILHGLVFAMLCDAVTSMLILSHYDELADLLLWQSGSLVQDNWQVAQTLTVCLVALTGIILLLKKPLTLLDLDDAAVASLGLSPTAARLAAVGLAAVAAAVVTAQIGLLAFVGLAGAALARLCGARRFTHRMALSGFLSAALLLLTDQSVQLAEGLMAIPAGTITALFAAPVLLILLHSGRTGAKKGRVLNVNVPARIRATPGMLFGVFVVLMITVILSLTVGRTPDGFTWTTANTFFELLPWRWPRAAGALSAGGMIALSGYLMQRMTGNPLASPELIGVSSGATLVMLPVIALLPPLGRTQTMVIAATGALLFLVLALRLARRSNYAPEKLLLTGLAITALSGSLLSAAIYFGDVRVTRLIGWLSGSTYAVSSREALTSLAVLLAVLAVLPLTRRWLSMLPLGEAVATSVGIEIKRARFVLIVLVAVLTGTATVIIGPVTFVGLVVPHLVRLMGVRRPLAQAAGSMLAGAALMTASDWIGRIIAFPWEVPAGLVASVVGALFYGLTARRGRR</sequence>
<dbReference type="NCBIfam" id="NF007866">
    <property type="entry name" value="PRK10577.1-2"/>
    <property type="match status" value="1"/>
</dbReference>
<dbReference type="InterPro" id="IPR000522">
    <property type="entry name" value="ABC_transptr_permease_BtuC"/>
</dbReference>
<feature type="transmembrane region" description="Helical" evidence="8">
    <location>
        <begin position="412"/>
        <end position="433"/>
    </location>
</feature>
<feature type="transmembrane region" description="Helical" evidence="8">
    <location>
        <begin position="106"/>
        <end position="126"/>
    </location>
</feature>
<comment type="similarity">
    <text evidence="2">Belongs to the binding-protein-dependent transport system permease family. FecCD subfamily.</text>
</comment>
<feature type="transmembrane region" description="Helical" evidence="8">
    <location>
        <begin position="618"/>
        <end position="641"/>
    </location>
</feature>
<dbReference type="GO" id="GO:0022857">
    <property type="term" value="F:transmembrane transporter activity"/>
    <property type="evidence" value="ECO:0007669"/>
    <property type="project" value="InterPro"/>
</dbReference>
<proteinExistence type="inferred from homology"/>
<name>A0AA43ZFX1_9HYPH</name>
<dbReference type="GO" id="GO:0033214">
    <property type="term" value="P:siderophore-iron import into cell"/>
    <property type="evidence" value="ECO:0007669"/>
    <property type="project" value="TreeGrafter"/>
</dbReference>
<dbReference type="Gene3D" id="1.10.3470.10">
    <property type="entry name" value="ABC transporter involved in vitamin B12 uptake, BtuC"/>
    <property type="match status" value="2"/>
</dbReference>
<feature type="transmembrane region" description="Helical" evidence="8">
    <location>
        <begin position="290"/>
        <end position="311"/>
    </location>
</feature>
<feature type="transmembrane region" description="Helical" evidence="8">
    <location>
        <begin position="49"/>
        <end position="68"/>
    </location>
</feature>
<evidence type="ECO:0000256" key="1">
    <source>
        <dbReference type="ARBA" id="ARBA00004651"/>
    </source>
</evidence>
<feature type="transmembrane region" description="Helical" evidence="8">
    <location>
        <begin position="133"/>
        <end position="158"/>
    </location>
</feature>
<dbReference type="PANTHER" id="PTHR30472">
    <property type="entry name" value="FERRIC ENTEROBACTIN TRANSPORT SYSTEM PERMEASE PROTEIN"/>
    <property type="match status" value="1"/>
</dbReference>
<evidence type="ECO:0000256" key="2">
    <source>
        <dbReference type="ARBA" id="ARBA00007935"/>
    </source>
</evidence>
<feature type="transmembrane region" description="Helical" evidence="8">
    <location>
        <begin position="266"/>
        <end position="284"/>
    </location>
</feature>
<evidence type="ECO:0000256" key="6">
    <source>
        <dbReference type="ARBA" id="ARBA00022989"/>
    </source>
</evidence>
<feature type="transmembrane region" description="Helical" evidence="8">
    <location>
        <begin position="332"/>
        <end position="356"/>
    </location>
</feature>
<evidence type="ECO:0000256" key="4">
    <source>
        <dbReference type="ARBA" id="ARBA00022475"/>
    </source>
</evidence>
<keyword evidence="5 8" id="KW-0812">Transmembrane</keyword>
<feature type="transmembrane region" description="Helical" evidence="8">
    <location>
        <begin position="236"/>
        <end position="254"/>
    </location>
</feature>
<gene>
    <name evidence="9" type="primary">fhuB</name>
    <name evidence="9" type="ORF">G8E10_15595</name>
</gene>
<feature type="transmembrane region" description="Helical" evidence="8">
    <location>
        <begin position="178"/>
        <end position="197"/>
    </location>
</feature>
<keyword evidence="10" id="KW-1185">Reference proteome</keyword>
<dbReference type="CDD" id="cd06550">
    <property type="entry name" value="TM_ABC_iron-siderophores_like"/>
    <property type="match status" value="2"/>
</dbReference>
<protein>
    <submittedName>
        <fullName evidence="9">Fe(3+)-hydroxamate ABC transporter permease FhuB</fullName>
    </submittedName>
</protein>
<comment type="subcellular location">
    <subcellularLocation>
        <location evidence="1">Cell membrane</location>
        <topology evidence="1">Multi-pass membrane protein</topology>
    </subcellularLocation>
</comment>
<dbReference type="AlphaFoldDB" id="A0AA43ZFX1"/>
<organism evidence="9 10">
    <name type="scientific">Ferranicluibacter rubi</name>
    <dbReference type="NCBI Taxonomy" id="2715133"/>
    <lineage>
        <taxon>Bacteria</taxon>
        <taxon>Pseudomonadati</taxon>
        <taxon>Pseudomonadota</taxon>
        <taxon>Alphaproteobacteria</taxon>
        <taxon>Hyphomicrobiales</taxon>
        <taxon>Rhizobiaceae</taxon>
        <taxon>Ferranicluibacter</taxon>
    </lineage>
</organism>
<evidence type="ECO:0000313" key="9">
    <source>
        <dbReference type="EMBL" id="NHT77139.1"/>
    </source>
</evidence>
<dbReference type="Proteomes" id="UP001155840">
    <property type="component" value="Unassembled WGS sequence"/>
</dbReference>
<accession>A0AA43ZFX1</accession>
<dbReference type="RefSeq" id="WP_167129965.1">
    <property type="nucleotide sequence ID" value="NZ_JAANCM010000007.1"/>
</dbReference>
<dbReference type="GO" id="GO:0005886">
    <property type="term" value="C:plasma membrane"/>
    <property type="evidence" value="ECO:0007669"/>
    <property type="project" value="UniProtKB-SubCell"/>
</dbReference>
<evidence type="ECO:0000256" key="7">
    <source>
        <dbReference type="ARBA" id="ARBA00023136"/>
    </source>
</evidence>
<dbReference type="SUPFAM" id="SSF81345">
    <property type="entry name" value="ABC transporter involved in vitamin B12 uptake, BtuC"/>
    <property type="match status" value="2"/>
</dbReference>
<dbReference type="Pfam" id="PF01032">
    <property type="entry name" value="FecCD"/>
    <property type="match status" value="2"/>
</dbReference>
<dbReference type="PANTHER" id="PTHR30472:SF37">
    <property type="entry name" value="FE(3+) DICITRATE TRANSPORT SYSTEM PERMEASE PROTEIN FECD-RELATED"/>
    <property type="match status" value="1"/>
</dbReference>
<feature type="transmembrane region" description="Helical" evidence="8">
    <location>
        <begin position="509"/>
        <end position="528"/>
    </location>
</feature>
<feature type="transmembrane region" description="Helical" evidence="8">
    <location>
        <begin position="439"/>
        <end position="457"/>
    </location>
</feature>
<reference evidence="9" key="1">
    <citation type="submission" date="2020-03" db="EMBL/GenBank/DDBJ databases">
        <title>Ferranicluibacter endophyticum gen. nov., sp. nov., a new genus isolated from Rubus ulmifolius Schott. stem.</title>
        <authorList>
            <person name="Roca-Couso R."/>
            <person name="Flores-Felix J.D."/>
            <person name="Igual J.M."/>
            <person name="Rivas R."/>
        </authorList>
    </citation>
    <scope>NUCLEOTIDE SEQUENCE</scope>
    <source>
        <strain evidence="9">CRRU44</strain>
    </source>
</reference>
<evidence type="ECO:0000256" key="3">
    <source>
        <dbReference type="ARBA" id="ARBA00022448"/>
    </source>
</evidence>
<feature type="transmembrane region" description="Helical" evidence="8">
    <location>
        <begin position="555"/>
        <end position="582"/>
    </location>
</feature>
<keyword evidence="6 8" id="KW-1133">Transmembrane helix</keyword>
<evidence type="ECO:0000256" key="5">
    <source>
        <dbReference type="ARBA" id="ARBA00022692"/>
    </source>
</evidence>
<comment type="caution">
    <text evidence="9">The sequence shown here is derived from an EMBL/GenBank/DDBJ whole genome shotgun (WGS) entry which is preliminary data.</text>
</comment>